<protein>
    <recommendedName>
        <fullName evidence="4">Lipoprotein</fullName>
    </recommendedName>
</protein>
<evidence type="ECO:0000256" key="1">
    <source>
        <dbReference type="SAM" id="MobiDB-lite"/>
    </source>
</evidence>
<comment type="caution">
    <text evidence="2">The sequence shown here is derived from an EMBL/GenBank/DDBJ whole genome shotgun (WGS) entry which is preliminary data.</text>
</comment>
<feature type="compositionally biased region" description="Low complexity" evidence="1">
    <location>
        <begin position="34"/>
        <end position="61"/>
    </location>
</feature>
<sequence length="315" mass="31260">MHLRRLGLFATLALLITACGEDKDPLATVGGSGASASGAGPSSDGSGASNSNSAGSDSDGSGSAGGSTGDDPTSGGDPTGGAMGDPYETCQDYIACIAVTTPNALPDAQSGFGEGAMCWSGSPVDAELCGKACATGLSQYHEMFPDEPACDPCALGGECQSGAGTFLLAISTPLGRELPFQFIVEGAVSGDGPLALSVQSLSLDMSRVTAPRLPVGEVHMLNSDASDGNFVLATGAIMIPGEANPLFGVPVVVDAILSGKLVGTDKFCGEVTGAVVEPVSQPLDGSTFAAVRVPSASELPLDVEIDCPGQKVTDP</sequence>
<evidence type="ECO:0000313" key="2">
    <source>
        <dbReference type="EMBL" id="MDC0716174.1"/>
    </source>
</evidence>
<name>A0ABT5DR90_9BACT</name>
<dbReference type="RefSeq" id="WP_272084621.1">
    <property type="nucleotide sequence ID" value="NZ_JAQNDL010000001.1"/>
</dbReference>
<dbReference type="EMBL" id="JAQNDL010000001">
    <property type="protein sequence ID" value="MDC0716174.1"/>
    <property type="molecule type" value="Genomic_DNA"/>
</dbReference>
<evidence type="ECO:0008006" key="4">
    <source>
        <dbReference type="Google" id="ProtNLM"/>
    </source>
</evidence>
<feature type="region of interest" description="Disordered" evidence="1">
    <location>
        <begin position="26"/>
        <end position="84"/>
    </location>
</feature>
<proteinExistence type="predicted"/>
<reference evidence="2 3" key="1">
    <citation type="submission" date="2022-11" db="EMBL/GenBank/DDBJ databases">
        <title>Minimal conservation of predation-associated metabolite biosynthetic gene clusters underscores biosynthetic potential of Myxococcota including descriptions for ten novel species: Archangium lansinium sp. nov., Myxococcus landrumus sp. nov., Nannocystis bai.</title>
        <authorList>
            <person name="Ahearne A."/>
            <person name="Stevens C."/>
            <person name="Dowd S."/>
        </authorList>
    </citation>
    <scope>NUCLEOTIDE SEQUENCE [LARGE SCALE GENOMIC DNA]</scope>
    <source>
        <strain evidence="2 3">BB15-2</strain>
    </source>
</reference>
<organism evidence="2 3">
    <name type="scientific">Nannocystis bainbridge</name>
    <dbReference type="NCBI Taxonomy" id="2995303"/>
    <lineage>
        <taxon>Bacteria</taxon>
        <taxon>Pseudomonadati</taxon>
        <taxon>Myxococcota</taxon>
        <taxon>Polyangia</taxon>
        <taxon>Nannocystales</taxon>
        <taxon>Nannocystaceae</taxon>
        <taxon>Nannocystis</taxon>
    </lineage>
</organism>
<keyword evidence="3" id="KW-1185">Reference proteome</keyword>
<accession>A0ABT5DR90</accession>
<gene>
    <name evidence="2" type="ORF">POL25_04685</name>
</gene>
<evidence type="ECO:0000313" key="3">
    <source>
        <dbReference type="Proteomes" id="UP001221686"/>
    </source>
</evidence>
<dbReference type="PROSITE" id="PS51257">
    <property type="entry name" value="PROKAR_LIPOPROTEIN"/>
    <property type="match status" value="1"/>
</dbReference>
<dbReference type="Proteomes" id="UP001221686">
    <property type="component" value="Unassembled WGS sequence"/>
</dbReference>